<name>A0ABD1LR98_9FABA</name>
<protein>
    <recommendedName>
        <fullName evidence="6">Protein kinase domain-containing protein</fullName>
    </recommendedName>
</protein>
<evidence type="ECO:0000256" key="2">
    <source>
        <dbReference type="ARBA" id="ARBA00022840"/>
    </source>
</evidence>
<accession>A0ABD1LR98</accession>
<feature type="binding site" evidence="3">
    <location>
        <position position="85"/>
    </location>
    <ligand>
        <name>ATP</name>
        <dbReference type="ChEBI" id="CHEBI:30616"/>
    </ligand>
</feature>
<evidence type="ECO:0000256" key="3">
    <source>
        <dbReference type="PROSITE-ProRule" id="PRU10141"/>
    </source>
</evidence>
<evidence type="ECO:0008006" key="6">
    <source>
        <dbReference type="Google" id="ProtNLM"/>
    </source>
</evidence>
<dbReference type="InterPro" id="IPR050528">
    <property type="entry name" value="L-type_Lectin-RKs"/>
</dbReference>
<dbReference type="Proteomes" id="UP001603857">
    <property type="component" value="Unassembled WGS sequence"/>
</dbReference>
<gene>
    <name evidence="4" type="ORF">Fmac_025114</name>
</gene>
<sequence length="184" mass="20712">MTVVVVLLMRRKRRRERCLLYQVDELGPASVKFNLDKATIPRRFEYKELVDATNGFSDDRRLGHGASGQVYKGVLIYLGRMVAVKRISADFEDSEKFGLVRFRSKTRFSQVQLESSSRAMPPSPPPTTLIRSGSQCIPAEPRRIALPLPPSTGISTESGRAPSRRLCPKKRIFSPTLLHARRGT</sequence>
<evidence type="ECO:0000256" key="1">
    <source>
        <dbReference type="ARBA" id="ARBA00022741"/>
    </source>
</evidence>
<dbReference type="InterPro" id="IPR017441">
    <property type="entry name" value="Protein_kinase_ATP_BS"/>
</dbReference>
<dbReference type="PROSITE" id="PS00107">
    <property type="entry name" value="PROTEIN_KINASE_ATP"/>
    <property type="match status" value="1"/>
</dbReference>
<dbReference type="PANTHER" id="PTHR27007">
    <property type="match status" value="1"/>
</dbReference>
<evidence type="ECO:0000313" key="5">
    <source>
        <dbReference type="Proteomes" id="UP001603857"/>
    </source>
</evidence>
<dbReference type="InterPro" id="IPR011009">
    <property type="entry name" value="Kinase-like_dom_sf"/>
</dbReference>
<dbReference type="SUPFAM" id="SSF56112">
    <property type="entry name" value="Protein kinase-like (PK-like)"/>
    <property type="match status" value="1"/>
</dbReference>
<keyword evidence="2 3" id="KW-0067">ATP-binding</keyword>
<dbReference type="Gene3D" id="3.30.200.20">
    <property type="entry name" value="Phosphorylase Kinase, domain 1"/>
    <property type="match status" value="1"/>
</dbReference>
<keyword evidence="1 3" id="KW-0547">Nucleotide-binding</keyword>
<proteinExistence type="predicted"/>
<dbReference type="GO" id="GO:0005524">
    <property type="term" value="F:ATP binding"/>
    <property type="evidence" value="ECO:0007669"/>
    <property type="project" value="UniProtKB-UniRule"/>
</dbReference>
<dbReference type="EMBL" id="JBGMDY010000008">
    <property type="protein sequence ID" value="KAL2326056.1"/>
    <property type="molecule type" value="Genomic_DNA"/>
</dbReference>
<comment type="caution">
    <text evidence="4">The sequence shown here is derived from an EMBL/GenBank/DDBJ whole genome shotgun (WGS) entry which is preliminary data.</text>
</comment>
<keyword evidence="5" id="KW-1185">Reference proteome</keyword>
<reference evidence="4 5" key="1">
    <citation type="submission" date="2024-08" db="EMBL/GenBank/DDBJ databases">
        <title>Insights into the chromosomal genome structure of Flemingia macrophylla.</title>
        <authorList>
            <person name="Ding Y."/>
            <person name="Zhao Y."/>
            <person name="Bi W."/>
            <person name="Wu M."/>
            <person name="Zhao G."/>
            <person name="Gong Y."/>
            <person name="Li W."/>
            <person name="Zhang P."/>
        </authorList>
    </citation>
    <scope>NUCLEOTIDE SEQUENCE [LARGE SCALE GENOMIC DNA]</scope>
    <source>
        <strain evidence="4">DYQJB</strain>
        <tissue evidence="4">Leaf</tissue>
    </source>
</reference>
<organism evidence="4 5">
    <name type="scientific">Flemingia macrophylla</name>
    <dbReference type="NCBI Taxonomy" id="520843"/>
    <lineage>
        <taxon>Eukaryota</taxon>
        <taxon>Viridiplantae</taxon>
        <taxon>Streptophyta</taxon>
        <taxon>Embryophyta</taxon>
        <taxon>Tracheophyta</taxon>
        <taxon>Spermatophyta</taxon>
        <taxon>Magnoliopsida</taxon>
        <taxon>eudicotyledons</taxon>
        <taxon>Gunneridae</taxon>
        <taxon>Pentapetalae</taxon>
        <taxon>rosids</taxon>
        <taxon>fabids</taxon>
        <taxon>Fabales</taxon>
        <taxon>Fabaceae</taxon>
        <taxon>Papilionoideae</taxon>
        <taxon>50 kb inversion clade</taxon>
        <taxon>NPAAA clade</taxon>
        <taxon>indigoferoid/millettioid clade</taxon>
        <taxon>Phaseoleae</taxon>
        <taxon>Flemingia</taxon>
    </lineage>
</organism>
<evidence type="ECO:0000313" key="4">
    <source>
        <dbReference type="EMBL" id="KAL2326056.1"/>
    </source>
</evidence>
<dbReference type="AlphaFoldDB" id="A0ABD1LR98"/>